<dbReference type="EMBL" id="KC131129">
    <property type="protein sequence ID" value="AGB07097.1"/>
    <property type="molecule type" value="Genomic_DNA"/>
</dbReference>
<accession>V9LZ22</accession>
<protein>
    <submittedName>
        <fullName evidence="1">Uncharacterized protein</fullName>
    </submittedName>
</protein>
<reference evidence="1 2" key="1">
    <citation type="submission" date="2012-11" db="EMBL/GenBank/DDBJ databases">
        <title>Comeplete Genome Sequence Of a Novel Gaint Bacteriophage VH7D that Infects Vibrio harveyi.</title>
        <authorList>
            <person name="Luo Z."/>
            <person name="Yu Y."/>
        </authorList>
    </citation>
    <scope>NUCLEOTIDE SEQUENCE [LARGE SCALE GENOMIC DNA]</scope>
</reference>
<dbReference type="RefSeq" id="YP_009006384.1">
    <property type="nucleotide sequence ID" value="NC_023568.1"/>
</dbReference>
<proteinExistence type="predicted"/>
<name>V9LZ22_9CAUD</name>
<organism evidence="1 2">
    <name type="scientific">Vibrio phage VH7D</name>
    <dbReference type="NCBI Taxonomy" id="1262539"/>
    <lineage>
        <taxon>Viruses</taxon>
        <taxon>Duplodnaviria</taxon>
        <taxon>Heunggongvirae</taxon>
        <taxon>Uroviricota</taxon>
        <taxon>Caudoviricetes</taxon>
        <taxon>Pantevenvirales</taxon>
        <taxon>Straboviridae</taxon>
        <taxon>Schizotequatrovirus</taxon>
        <taxon>Schizotequatrovirus vh7d</taxon>
    </lineage>
</organism>
<dbReference type="GeneID" id="18500016"/>
<evidence type="ECO:0000313" key="1">
    <source>
        <dbReference type="EMBL" id="AGB07097.1"/>
    </source>
</evidence>
<dbReference type="KEGG" id="vg:18500016"/>
<evidence type="ECO:0000313" key="2">
    <source>
        <dbReference type="Proteomes" id="UP000018884"/>
    </source>
</evidence>
<sequence length="77" mass="8740">MKQLEKAYNEANIQFNQYGVCSVFQLGSLIEELEESVPSNVVVKEARNELNSFGALSDTRTKQLLEIAQSIVTRYKK</sequence>
<dbReference type="Proteomes" id="UP000018884">
    <property type="component" value="Segment"/>
</dbReference>
<keyword evidence="2" id="KW-1185">Reference proteome</keyword>